<reference evidence="2 3" key="1">
    <citation type="submission" date="2014-06" db="EMBL/GenBank/DDBJ databases">
        <title>Saccharopolyspora rectivirgula DSM-43113 Genome sequencing.</title>
        <authorList>
            <person name="Barrera C."/>
            <person name="Millon L."/>
            <person name="Rognon B."/>
            <person name="Zaugg C."/>
            <person name="Monod M."/>
        </authorList>
    </citation>
    <scope>NUCLEOTIDE SEQUENCE [LARGE SCALE GENOMIC DNA]</scope>
    <source>
        <strain evidence="2 3">DSM 43113</strain>
    </source>
</reference>
<proteinExistence type="predicted"/>
<evidence type="ECO:0000259" key="1">
    <source>
        <dbReference type="Pfam" id="PF18726"/>
    </source>
</evidence>
<evidence type="ECO:0000313" key="3">
    <source>
        <dbReference type="Proteomes" id="UP000031419"/>
    </source>
</evidence>
<dbReference type="InterPro" id="IPR040891">
    <property type="entry name" value="HEPN_SAV_6107"/>
</dbReference>
<comment type="caution">
    <text evidence="2">The sequence shown here is derived from an EMBL/GenBank/DDBJ whole genome shotgun (WGS) entry which is preliminary data.</text>
</comment>
<dbReference type="Proteomes" id="UP000031419">
    <property type="component" value="Unassembled WGS sequence"/>
</dbReference>
<dbReference type="EMBL" id="JNVU01000028">
    <property type="protein sequence ID" value="KEI44270.1"/>
    <property type="molecule type" value="Genomic_DNA"/>
</dbReference>
<dbReference type="STRING" id="28042.GU90_11080"/>
<protein>
    <recommendedName>
        <fullName evidence="1">SAV-6107-like HEPN domain-containing protein</fullName>
    </recommendedName>
</protein>
<name>A0A073AXZ3_9PSEU</name>
<accession>A0A073AXZ3</accession>
<dbReference type="AlphaFoldDB" id="A0A073AXZ3"/>
<gene>
    <name evidence="2" type="ORF">GU90_11080</name>
</gene>
<feature type="domain" description="SAV-6107-like HEPN" evidence="1">
    <location>
        <begin position="45"/>
        <end position="137"/>
    </location>
</feature>
<sequence length="147" mass="15862">MPFSGGFSIPSPRCSAEDCEDFQVPSTPSVALTRLLEARAHLRQASRESSPARCYAAAYLAALRVAAAIALDRSQLADRRPQSAWKLLDDAAPEYTQWAQFFAARSQRRLLAESGSSSITAAEAAEMQQRAAEFLQAASRGLSGVAR</sequence>
<dbReference type="OrthoDB" id="4570063at2"/>
<keyword evidence="3" id="KW-1185">Reference proteome</keyword>
<organism evidence="2 3">
    <name type="scientific">Saccharopolyspora rectivirgula</name>
    <dbReference type="NCBI Taxonomy" id="28042"/>
    <lineage>
        <taxon>Bacteria</taxon>
        <taxon>Bacillati</taxon>
        <taxon>Actinomycetota</taxon>
        <taxon>Actinomycetes</taxon>
        <taxon>Pseudonocardiales</taxon>
        <taxon>Pseudonocardiaceae</taxon>
        <taxon>Saccharopolyspora</taxon>
    </lineage>
</organism>
<dbReference type="RefSeq" id="WP_029719601.1">
    <property type="nucleotide sequence ID" value="NZ_JAJUIW010000008.1"/>
</dbReference>
<evidence type="ECO:0000313" key="2">
    <source>
        <dbReference type="EMBL" id="KEI44270.1"/>
    </source>
</evidence>
<dbReference type="Pfam" id="PF18726">
    <property type="entry name" value="HEPN_SAV_6107"/>
    <property type="match status" value="1"/>
</dbReference>